<dbReference type="OrthoDB" id="2735536at2759"/>
<protein>
    <submittedName>
        <fullName evidence="2">Short-chain dehydrogenase/reductase family 42E member 1</fullName>
    </submittedName>
</protein>
<evidence type="ECO:0000313" key="2">
    <source>
        <dbReference type="EMBL" id="CAE1148528.1"/>
    </source>
</evidence>
<keyword evidence="3" id="KW-1185">Reference proteome</keyword>
<feature type="transmembrane region" description="Helical" evidence="1">
    <location>
        <begin position="137"/>
        <end position="158"/>
    </location>
</feature>
<dbReference type="Gene3D" id="3.40.50.720">
    <property type="entry name" value="NAD(P)-binding Rossmann-like Domain"/>
    <property type="match status" value="1"/>
</dbReference>
<keyword evidence="1" id="KW-1133">Transmembrane helix</keyword>
<evidence type="ECO:0000313" key="3">
    <source>
        <dbReference type="Proteomes" id="UP000597762"/>
    </source>
</evidence>
<reference evidence="2" key="1">
    <citation type="submission" date="2021-01" db="EMBL/GenBank/DDBJ databases">
        <authorList>
            <person name="Li R."/>
            <person name="Bekaert M."/>
        </authorList>
    </citation>
    <scope>NUCLEOTIDE SEQUENCE</scope>
    <source>
        <strain evidence="2">Farmed</strain>
    </source>
</reference>
<dbReference type="SUPFAM" id="SSF51735">
    <property type="entry name" value="NAD(P)-binding Rossmann-fold domains"/>
    <property type="match status" value="1"/>
</dbReference>
<dbReference type="InterPro" id="IPR036291">
    <property type="entry name" value="NAD(P)-bd_dom_sf"/>
</dbReference>
<accession>A0A812AL80</accession>
<dbReference type="EMBL" id="CAHIKZ030000069">
    <property type="protein sequence ID" value="CAE1148528.1"/>
    <property type="molecule type" value="Genomic_DNA"/>
</dbReference>
<evidence type="ECO:0000256" key="1">
    <source>
        <dbReference type="SAM" id="Phobius"/>
    </source>
</evidence>
<comment type="caution">
    <text evidence="2">The sequence shown here is derived from an EMBL/GenBank/DDBJ whole genome shotgun (WGS) entry which is preliminary data.</text>
</comment>
<sequence length="159" mass="18075">MRRRAVFISSRGLSGQAYFISDGKPINNFEFFRPLIEGLGYSFPTLRLPVWLIFYFAALTELIHNLVANIYNFQPFLTCTEVSKTGVTHYFSIMKAEKQLGYTPTKQNDLSEAVKILKESGCLKATKDRKTFTWNSFLFNIILGLIFAAIILSFLPLAA</sequence>
<dbReference type="AlphaFoldDB" id="A0A812AL80"/>
<name>A0A812AL80_ACAPH</name>
<gene>
    <name evidence="2" type="ORF">SPHA_2486</name>
</gene>
<organism evidence="2 3">
    <name type="scientific">Acanthosepion pharaonis</name>
    <name type="common">Pharaoh cuttlefish</name>
    <name type="synonym">Sepia pharaonis</name>
    <dbReference type="NCBI Taxonomy" id="158019"/>
    <lineage>
        <taxon>Eukaryota</taxon>
        <taxon>Metazoa</taxon>
        <taxon>Spiralia</taxon>
        <taxon>Lophotrochozoa</taxon>
        <taxon>Mollusca</taxon>
        <taxon>Cephalopoda</taxon>
        <taxon>Coleoidea</taxon>
        <taxon>Decapodiformes</taxon>
        <taxon>Sepiida</taxon>
        <taxon>Sepiina</taxon>
        <taxon>Sepiidae</taxon>
        <taxon>Acanthosepion</taxon>
    </lineage>
</organism>
<dbReference type="Proteomes" id="UP000597762">
    <property type="component" value="Unassembled WGS sequence"/>
</dbReference>
<keyword evidence="1" id="KW-0812">Transmembrane</keyword>
<keyword evidence="1" id="KW-0472">Membrane</keyword>
<proteinExistence type="predicted"/>